<accession>A0A4Q0SNA0</accession>
<dbReference type="Proteomes" id="UP000290565">
    <property type="component" value="Unassembled WGS sequence"/>
</dbReference>
<evidence type="ECO:0000256" key="7">
    <source>
        <dbReference type="ARBA" id="ARBA00023136"/>
    </source>
</evidence>
<evidence type="ECO:0000259" key="10">
    <source>
        <dbReference type="Pfam" id="PF04290"/>
    </source>
</evidence>
<dbReference type="PANTHER" id="PTHR35011">
    <property type="entry name" value="2,3-DIKETO-L-GULONATE TRAP TRANSPORTER SMALL PERMEASE PROTEIN YIAM"/>
    <property type="match status" value="1"/>
</dbReference>
<keyword evidence="3" id="KW-1003">Cell membrane</keyword>
<reference evidence="11 13" key="2">
    <citation type="submission" date="2018-11" db="EMBL/GenBank/DDBJ databases">
        <title>Bradyrhizobium sp. nov., isolated from effective nodules of peanut in China.</title>
        <authorList>
            <person name="Li Y."/>
        </authorList>
    </citation>
    <scope>NUCLEOTIDE SEQUENCE [LARGE SCALE GENOMIC DNA]</scope>
    <source>
        <strain evidence="11 13">CCBAU 51770</strain>
    </source>
</reference>
<dbReference type="EMBL" id="RKMK01000038">
    <property type="protein sequence ID" value="RXG87986.1"/>
    <property type="molecule type" value="Genomic_DNA"/>
</dbReference>
<feature type="transmembrane region" description="Helical" evidence="9">
    <location>
        <begin position="111"/>
        <end position="131"/>
    </location>
</feature>
<protein>
    <recommendedName>
        <fullName evidence="9">TRAP transporter small permease protein</fullName>
    </recommendedName>
</protein>
<feature type="transmembrane region" description="Helical" evidence="9">
    <location>
        <begin position="69"/>
        <end position="90"/>
    </location>
</feature>
<evidence type="ECO:0000256" key="9">
    <source>
        <dbReference type="RuleBase" id="RU369079"/>
    </source>
</evidence>
<evidence type="ECO:0000313" key="11">
    <source>
        <dbReference type="EMBL" id="RXG87986.1"/>
    </source>
</evidence>
<comment type="subcellular location">
    <subcellularLocation>
        <location evidence="1 9">Cell inner membrane</location>
        <topology evidence="1 9">Multi-pass membrane protein</topology>
    </subcellularLocation>
</comment>
<evidence type="ECO:0000256" key="6">
    <source>
        <dbReference type="ARBA" id="ARBA00022989"/>
    </source>
</evidence>
<comment type="caution">
    <text evidence="11">The sequence shown here is derived from an EMBL/GenBank/DDBJ whole genome shotgun (WGS) entry which is preliminary data.</text>
</comment>
<organism evidence="11 13">
    <name type="scientific">Bradyrhizobium zhanjiangense</name>
    <dbReference type="NCBI Taxonomy" id="1325107"/>
    <lineage>
        <taxon>Bacteria</taxon>
        <taxon>Pseudomonadati</taxon>
        <taxon>Pseudomonadota</taxon>
        <taxon>Alphaproteobacteria</taxon>
        <taxon>Hyphomicrobiales</taxon>
        <taxon>Nitrobacteraceae</taxon>
        <taxon>Bradyrhizobium</taxon>
    </lineage>
</organism>
<comment type="function">
    <text evidence="9">Part of the tripartite ATP-independent periplasmic (TRAP) transport system.</text>
</comment>
<proteinExistence type="inferred from homology"/>
<dbReference type="Proteomes" id="UP000290174">
    <property type="component" value="Unassembled WGS sequence"/>
</dbReference>
<dbReference type="InterPro" id="IPR007387">
    <property type="entry name" value="TRAP_DctQ"/>
</dbReference>
<evidence type="ECO:0000256" key="8">
    <source>
        <dbReference type="ARBA" id="ARBA00038436"/>
    </source>
</evidence>
<dbReference type="GO" id="GO:0015740">
    <property type="term" value="P:C4-dicarboxylate transport"/>
    <property type="evidence" value="ECO:0007669"/>
    <property type="project" value="TreeGrafter"/>
</dbReference>
<sequence length="183" mass="19740">MTDPHVASHEHEAVTGRPSTGLLSRINAPVARAGMYLSVAGLLVIVVIVFYQVFGRYVLNSSPTWTENLALVLILYVTLIGAAVGVRDAGHIGMDSLLVMLPDHMREKIELVIHVLVAVFGIAMAYNGWILGASVGTVKIPNLGLPEVIRYVPLIASGILIISFSIEHIIALLRGEEVVPSWN</sequence>
<evidence type="ECO:0000256" key="2">
    <source>
        <dbReference type="ARBA" id="ARBA00022448"/>
    </source>
</evidence>
<evidence type="ECO:0000256" key="5">
    <source>
        <dbReference type="ARBA" id="ARBA00022692"/>
    </source>
</evidence>
<evidence type="ECO:0000256" key="3">
    <source>
        <dbReference type="ARBA" id="ARBA00022475"/>
    </source>
</evidence>
<dbReference type="AlphaFoldDB" id="A0A4Q0QDN9"/>
<keyword evidence="5 9" id="KW-0812">Transmembrane</keyword>
<feature type="transmembrane region" description="Helical" evidence="9">
    <location>
        <begin position="33"/>
        <end position="54"/>
    </location>
</feature>
<name>A0A4Q0QDN9_9BRAD</name>
<evidence type="ECO:0000256" key="1">
    <source>
        <dbReference type="ARBA" id="ARBA00004429"/>
    </source>
</evidence>
<keyword evidence="7 9" id="KW-0472">Membrane</keyword>
<dbReference type="PANTHER" id="PTHR35011:SF11">
    <property type="entry name" value="TRAP TRANSPORTER SMALL PERMEASE PROTEIN"/>
    <property type="match status" value="1"/>
</dbReference>
<keyword evidence="2 9" id="KW-0813">Transport</keyword>
<keyword evidence="6 9" id="KW-1133">Transmembrane helix</keyword>
<feature type="transmembrane region" description="Helical" evidence="9">
    <location>
        <begin position="151"/>
        <end position="173"/>
    </location>
</feature>
<dbReference type="InterPro" id="IPR055348">
    <property type="entry name" value="DctQ"/>
</dbReference>
<evidence type="ECO:0000313" key="14">
    <source>
        <dbReference type="Proteomes" id="UP000290565"/>
    </source>
</evidence>
<comment type="subunit">
    <text evidence="9">The complex comprises the extracytoplasmic solute receptor protein and the two transmembrane proteins.</text>
</comment>
<gene>
    <name evidence="11" type="ORF">EAS61_30160</name>
    <name evidence="12" type="ORF">XH94_15205</name>
</gene>
<dbReference type="RefSeq" id="WP_128932589.1">
    <property type="nucleotide sequence ID" value="NZ_CP022221.1"/>
</dbReference>
<feature type="domain" description="Tripartite ATP-independent periplasmic transporters DctQ component" evidence="10">
    <location>
        <begin position="45"/>
        <end position="174"/>
    </location>
</feature>
<keyword evidence="4 9" id="KW-0997">Cell inner membrane</keyword>
<dbReference type="Pfam" id="PF04290">
    <property type="entry name" value="DctQ"/>
    <property type="match status" value="1"/>
</dbReference>
<reference evidence="12 14" key="1">
    <citation type="submission" date="2015-04" db="EMBL/GenBank/DDBJ databases">
        <title>Comparative genomics of rhizobia nodulating Arachis hypogaea in China.</title>
        <authorList>
            <person name="Li Y."/>
        </authorList>
    </citation>
    <scope>NUCLEOTIDE SEQUENCE [LARGE SCALE GENOMIC DNA]</scope>
    <source>
        <strain evidence="12 14">CCBAU 51787</strain>
    </source>
</reference>
<evidence type="ECO:0000313" key="12">
    <source>
        <dbReference type="EMBL" id="RXH40088.1"/>
    </source>
</evidence>
<evidence type="ECO:0000313" key="13">
    <source>
        <dbReference type="Proteomes" id="UP000290174"/>
    </source>
</evidence>
<dbReference type="GO" id="GO:0022857">
    <property type="term" value="F:transmembrane transporter activity"/>
    <property type="evidence" value="ECO:0007669"/>
    <property type="project" value="UniProtKB-UniRule"/>
</dbReference>
<comment type="similarity">
    <text evidence="8 9">Belongs to the TRAP transporter small permease family.</text>
</comment>
<accession>A0A4Q0QDN9</accession>
<dbReference type="GO" id="GO:0005886">
    <property type="term" value="C:plasma membrane"/>
    <property type="evidence" value="ECO:0007669"/>
    <property type="project" value="UniProtKB-SubCell"/>
</dbReference>
<dbReference type="EMBL" id="LBJM01000045">
    <property type="protein sequence ID" value="RXH40088.1"/>
    <property type="molecule type" value="Genomic_DNA"/>
</dbReference>
<evidence type="ECO:0000256" key="4">
    <source>
        <dbReference type="ARBA" id="ARBA00022519"/>
    </source>
</evidence>